<keyword evidence="4" id="KW-0493">Microtubule</keyword>
<protein>
    <recommendedName>
        <fullName evidence="7">TPX2 C-terminal domain-containing protein</fullName>
    </recommendedName>
</protein>
<feature type="compositionally biased region" description="Low complexity" evidence="6">
    <location>
        <begin position="261"/>
        <end position="282"/>
    </location>
</feature>
<evidence type="ECO:0000256" key="2">
    <source>
        <dbReference type="ARBA" id="ARBA00005885"/>
    </source>
</evidence>
<feature type="region of interest" description="Disordered" evidence="6">
    <location>
        <begin position="58"/>
        <end position="77"/>
    </location>
</feature>
<dbReference type="InterPro" id="IPR044216">
    <property type="entry name" value="WDL7"/>
</dbReference>
<evidence type="ECO:0000256" key="1">
    <source>
        <dbReference type="ARBA" id="ARBA00004245"/>
    </source>
</evidence>
<evidence type="ECO:0000256" key="6">
    <source>
        <dbReference type="SAM" id="MobiDB-lite"/>
    </source>
</evidence>
<dbReference type="PANTHER" id="PTHR47067">
    <property type="entry name" value="TPX2 (TARGETING PROTEIN FOR XKLP2) PROTEIN FAMILY-RELATED"/>
    <property type="match status" value="1"/>
</dbReference>
<keyword evidence="3" id="KW-0963">Cytoplasm</keyword>
<dbReference type="GO" id="GO:0005874">
    <property type="term" value="C:microtubule"/>
    <property type="evidence" value="ECO:0007669"/>
    <property type="project" value="UniProtKB-KW"/>
</dbReference>
<dbReference type="AlphaFoldDB" id="A0AAE1SM07"/>
<comment type="caution">
    <text evidence="8">The sequence shown here is derived from an EMBL/GenBank/DDBJ whole genome shotgun (WGS) entry which is preliminary data.</text>
</comment>
<accession>A0AAE1SM07</accession>
<sequence length="409" mass="45605">MDEEEGDLNVIHQNIDESTLDYVTENSSYLSIEEAQGREEDNVKLSMSAHGRYHTYEENNLETEEPAKQACQTDNDVESLDQPEHVAEEVTETISQLQERTKTEGQGAATTGDSVLLAKKKSLSLSTRLSCNNELSKFISRGKATIPVQHKESVQYTPTTNKNRKYLIDRKQSSPRSLHMSINYSSRTSEMNKRSSPVIEKIVNSRLLPDVLTVYSLFCKMQASVSGIPKHPCGNPQPETRRTTTQLHHSFSRSRMVVGQSLSHTGNSNSSSTSGNKAHSSTVCSSFSLRSEERAAKRREFFQNLEQKLHAKEGKQAKPKGKAANSCKVMGELLISITKANARIHQERESSSNHMKKIPTCAADSIPADSLVQLLRKNGLLWLFQSITKCRFGEVMSKSEDSLLVPFPG</sequence>
<keyword evidence="9" id="KW-1185">Reference proteome</keyword>
<feature type="domain" description="TPX2 C-terminal" evidence="7">
    <location>
        <begin position="287"/>
        <end position="317"/>
    </location>
</feature>
<evidence type="ECO:0000256" key="3">
    <source>
        <dbReference type="ARBA" id="ARBA00022490"/>
    </source>
</evidence>
<dbReference type="Proteomes" id="UP001291623">
    <property type="component" value="Unassembled WGS sequence"/>
</dbReference>
<evidence type="ECO:0000256" key="4">
    <source>
        <dbReference type="ARBA" id="ARBA00022701"/>
    </source>
</evidence>
<evidence type="ECO:0000313" key="9">
    <source>
        <dbReference type="Proteomes" id="UP001291623"/>
    </source>
</evidence>
<comment type="subcellular location">
    <subcellularLocation>
        <location evidence="1">Cytoplasm</location>
        <location evidence="1">Cytoskeleton</location>
    </subcellularLocation>
</comment>
<comment type="similarity">
    <text evidence="2">Belongs to the TPX2 family.</text>
</comment>
<organism evidence="8 9">
    <name type="scientific">Anisodus tanguticus</name>
    <dbReference type="NCBI Taxonomy" id="243964"/>
    <lineage>
        <taxon>Eukaryota</taxon>
        <taxon>Viridiplantae</taxon>
        <taxon>Streptophyta</taxon>
        <taxon>Embryophyta</taxon>
        <taxon>Tracheophyta</taxon>
        <taxon>Spermatophyta</taxon>
        <taxon>Magnoliopsida</taxon>
        <taxon>eudicotyledons</taxon>
        <taxon>Gunneridae</taxon>
        <taxon>Pentapetalae</taxon>
        <taxon>asterids</taxon>
        <taxon>lamiids</taxon>
        <taxon>Solanales</taxon>
        <taxon>Solanaceae</taxon>
        <taxon>Solanoideae</taxon>
        <taxon>Hyoscyameae</taxon>
        <taxon>Anisodus</taxon>
    </lineage>
</organism>
<gene>
    <name evidence="8" type="ORF">RND71_008553</name>
</gene>
<dbReference type="EMBL" id="JAVYJV010000004">
    <property type="protein sequence ID" value="KAK4373169.1"/>
    <property type="molecule type" value="Genomic_DNA"/>
</dbReference>
<dbReference type="Pfam" id="PF06886">
    <property type="entry name" value="TPX2"/>
    <property type="match status" value="1"/>
</dbReference>
<feature type="region of interest" description="Disordered" evidence="6">
    <location>
        <begin position="228"/>
        <end position="283"/>
    </location>
</feature>
<name>A0AAE1SM07_9SOLA</name>
<keyword evidence="5" id="KW-0206">Cytoskeleton</keyword>
<dbReference type="PANTHER" id="PTHR47067:SF16">
    <property type="entry name" value="TPX2 (TARGETING PROTEIN FOR XKLP2) PROTEIN FAMILY"/>
    <property type="match status" value="1"/>
</dbReference>
<proteinExistence type="inferred from homology"/>
<reference evidence="8" key="1">
    <citation type="submission" date="2023-12" db="EMBL/GenBank/DDBJ databases">
        <title>Genome assembly of Anisodus tanguticus.</title>
        <authorList>
            <person name="Wang Y.-J."/>
        </authorList>
    </citation>
    <scope>NUCLEOTIDE SEQUENCE</scope>
    <source>
        <strain evidence="8">KB-2021</strain>
        <tissue evidence="8">Leaf</tissue>
    </source>
</reference>
<evidence type="ECO:0000259" key="7">
    <source>
        <dbReference type="Pfam" id="PF06886"/>
    </source>
</evidence>
<dbReference type="InterPro" id="IPR027329">
    <property type="entry name" value="TPX2_C"/>
</dbReference>
<evidence type="ECO:0000256" key="5">
    <source>
        <dbReference type="ARBA" id="ARBA00023212"/>
    </source>
</evidence>
<evidence type="ECO:0000313" key="8">
    <source>
        <dbReference type="EMBL" id="KAK4373169.1"/>
    </source>
</evidence>